<accession>A0ABT4UNN8</accession>
<dbReference type="Pfam" id="PF01740">
    <property type="entry name" value="STAS"/>
    <property type="match status" value="1"/>
</dbReference>
<dbReference type="EMBL" id="JAQGEF010000031">
    <property type="protein sequence ID" value="MDA3616462.1"/>
    <property type="molecule type" value="Genomic_DNA"/>
</dbReference>
<organism evidence="2 3">
    <name type="scientific">Polluticaenibacter yanchengensis</name>
    <dbReference type="NCBI Taxonomy" id="3014562"/>
    <lineage>
        <taxon>Bacteria</taxon>
        <taxon>Pseudomonadati</taxon>
        <taxon>Bacteroidota</taxon>
        <taxon>Chitinophagia</taxon>
        <taxon>Chitinophagales</taxon>
        <taxon>Chitinophagaceae</taxon>
        <taxon>Polluticaenibacter</taxon>
    </lineage>
</organism>
<evidence type="ECO:0000313" key="2">
    <source>
        <dbReference type="EMBL" id="MDA3616462.1"/>
    </source>
</evidence>
<proteinExistence type="predicted"/>
<dbReference type="InterPro" id="IPR036513">
    <property type="entry name" value="STAS_dom_sf"/>
</dbReference>
<dbReference type="InterPro" id="IPR002645">
    <property type="entry name" value="STAS_dom"/>
</dbReference>
<evidence type="ECO:0000259" key="1">
    <source>
        <dbReference type="Pfam" id="PF01740"/>
    </source>
</evidence>
<dbReference type="RefSeq" id="WP_407032791.1">
    <property type="nucleotide sequence ID" value="NZ_JAQGEF010000031.1"/>
</dbReference>
<gene>
    <name evidence="2" type="ORF">O3P16_16745</name>
</gene>
<sequence length="131" mass="15188">MNFKLSTKEKFHEIDINEDNLTANLAGDFYETIASFLEKEPFNTILLFTNVNQIDEATAHHLKELHELFYTNEQSFVLTEISKNVLDTLISANIADELNITPTLSEAWDMVQMEEVERELLRDFDDDATEQ</sequence>
<protein>
    <submittedName>
        <fullName evidence="2">STAS domain-containing protein</fullName>
    </submittedName>
</protein>
<dbReference type="SUPFAM" id="SSF52091">
    <property type="entry name" value="SpoIIaa-like"/>
    <property type="match status" value="1"/>
</dbReference>
<name>A0ABT4UNN8_9BACT</name>
<keyword evidence="3" id="KW-1185">Reference proteome</keyword>
<reference evidence="2 3" key="1">
    <citation type="submission" date="2022-12" db="EMBL/GenBank/DDBJ databases">
        <title>Chitinophagaceae gen. sp. nov., a new member of the family Chitinophagaceae, isolated from soil in a chemical factory.</title>
        <authorList>
            <person name="Ke Z."/>
        </authorList>
    </citation>
    <scope>NUCLEOTIDE SEQUENCE [LARGE SCALE GENOMIC DNA]</scope>
    <source>
        <strain evidence="2 3">LY-5</strain>
    </source>
</reference>
<feature type="domain" description="STAS" evidence="1">
    <location>
        <begin position="21"/>
        <end position="107"/>
    </location>
</feature>
<comment type="caution">
    <text evidence="2">The sequence shown here is derived from an EMBL/GenBank/DDBJ whole genome shotgun (WGS) entry which is preliminary data.</text>
</comment>
<dbReference type="Proteomes" id="UP001210231">
    <property type="component" value="Unassembled WGS sequence"/>
</dbReference>
<dbReference type="Gene3D" id="3.30.750.24">
    <property type="entry name" value="STAS domain"/>
    <property type="match status" value="1"/>
</dbReference>
<evidence type="ECO:0000313" key="3">
    <source>
        <dbReference type="Proteomes" id="UP001210231"/>
    </source>
</evidence>